<proteinExistence type="predicted"/>
<comment type="caution">
    <text evidence="4">The sequence shown here is derived from an EMBL/GenBank/DDBJ whole genome shotgun (WGS) entry which is preliminary data.</text>
</comment>
<gene>
    <name evidence="4" type="ORF">ACFOEO_10580</name>
</gene>
<dbReference type="EC" id="3.-.-.-" evidence="4"/>
<dbReference type="Gene3D" id="3.40.710.10">
    <property type="entry name" value="DD-peptidase/beta-lactamase superfamily"/>
    <property type="match status" value="1"/>
</dbReference>
<name>A0ABV7N604_9STAP</name>
<dbReference type="InterPro" id="IPR050491">
    <property type="entry name" value="AmpC-like"/>
</dbReference>
<organism evidence="4 5">
    <name type="scientific">Salinicoccus sesuvii</name>
    <dbReference type="NCBI Taxonomy" id="868281"/>
    <lineage>
        <taxon>Bacteria</taxon>
        <taxon>Bacillati</taxon>
        <taxon>Bacillota</taxon>
        <taxon>Bacilli</taxon>
        <taxon>Bacillales</taxon>
        <taxon>Staphylococcaceae</taxon>
        <taxon>Salinicoccus</taxon>
    </lineage>
</organism>
<dbReference type="Proteomes" id="UP001595637">
    <property type="component" value="Unassembled WGS sequence"/>
</dbReference>
<dbReference type="EMBL" id="JBHRVQ010000001">
    <property type="protein sequence ID" value="MFC3389020.1"/>
    <property type="molecule type" value="Genomic_DNA"/>
</dbReference>
<dbReference type="PANTHER" id="PTHR46825:SF11">
    <property type="entry name" value="PENICILLIN-BINDING PROTEIN 4"/>
    <property type="match status" value="1"/>
</dbReference>
<evidence type="ECO:0000259" key="3">
    <source>
        <dbReference type="Pfam" id="PF00144"/>
    </source>
</evidence>
<feature type="domain" description="Beta-lactamase-related" evidence="3">
    <location>
        <begin position="14"/>
        <end position="320"/>
    </location>
</feature>
<keyword evidence="4" id="KW-0378">Hydrolase</keyword>
<dbReference type="SUPFAM" id="SSF56601">
    <property type="entry name" value="beta-lactamase/transpeptidase-like"/>
    <property type="match status" value="1"/>
</dbReference>
<evidence type="ECO:0000313" key="4">
    <source>
        <dbReference type="EMBL" id="MFC3389020.1"/>
    </source>
</evidence>
<protein>
    <submittedName>
        <fullName evidence="4">Serine hydrolase domain-containing protein</fullName>
        <ecNumber evidence="4">3.-.-.-</ecNumber>
    </submittedName>
</protein>
<keyword evidence="2" id="KW-0472">Membrane</keyword>
<dbReference type="RefSeq" id="WP_380655393.1">
    <property type="nucleotide sequence ID" value="NZ_JBHRVQ010000001.1"/>
</dbReference>
<keyword evidence="5" id="KW-1185">Reference proteome</keyword>
<dbReference type="GO" id="GO:0016787">
    <property type="term" value="F:hydrolase activity"/>
    <property type="evidence" value="ECO:0007669"/>
    <property type="project" value="UniProtKB-KW"/>
</dbReference>
<dbReference type="InterPro" id="IPR012338">
    <property type="entry name" value="Beta-lactam/transpept-like"/>
</dbReference>
<reference evidence="5" key="1">
    <citation type="journal article" date="2019" name="Int. J. Syst. Evol. Microbiol.">
        <title>The Global Catalogue of Microorganisms (GCM) 10K type strain sequencing project: providing services to taxonomists for standard genome sequencing and annotation.</title>
        <authorList>
            <consortium name="The Broad Institute Genomics Platform"/>
            <consortium name="The Broad Institute Genome Sequencing Center for Infectious Disease"/>
            <person name="Wu L."/>
            <person name="Ma J."/>
        </authorList>
    </citation>
    <scope>NUCLEOTIDE SEQUENCE [LARGE SCALE GENOMIC DNA]</scope>
    <source>
        <strain evidence="5">CCM 7756</strain>
    </source>
</reference>
<accession>A0ABV7N604</accession>
<evidence type="ECO:0000256" key="2">
    <source>
        <dbReference type="ARBA" id="ARBA00023136"/>
    </source>
</evidence>
<evidence type="ECO:0000313" key="5">
    <source>
        <dbReference type="Proteomes" id="UP001595637"/>
    </source>
</evidence>
<dbReference type="PANTHER" id="PTHR46825">
    <property type="entry name" value="D-ALANYL-D-ALANINE-CARBOXYPEPTIDASE/ENDOPEPTIDASE AMPH"/>
    <property type="match status" value="1"/>
</dbReference>
<sequence length="336" mass="38152">MRQQVETIQKKIDFSGAVLVKGENIEFHEAYGYAERSNKISNTVQTRFGIASSCKLFTAIAICQLAESGTLDLNGKVQNYLDFNFPHFDASITLHHLLTHTSGVPDYFDEDEMDDFEALWQDIPMYNLRRLEDFIPLFGDRKMKFSPGERFHYNNAGYILLGLVVESVSGMVFEDYIEQFIFNRAGMNSSGYFSFDRLPEHVATGYIELEDDTWKSNIYSLPVKGGADGGAFTTVEDMDRLWDALMSGSILNQEYTSLLLEPHAQEDDVSFYGYGVWIDKNSGTIEKYHVMGYDPGISFHSAYYPESKMKLVVCANQSEGAYDIMETIEDAMDEKA</sequence>
<comment type="subcellular location">
    <subcellularLocation>
        <location evidence="1">Membrane</location>
    </subcellularLocation>
</comment>
<dbReference type="InterPro" id="IPR001466">
    <property type="entry name" value="Beta-lactam-related"/>
</dbReference>
<dbReference type="Pfam" id="PF00144">
    <property type="entry name" value="Beta-lactamase"/>
    <property type="match status" value="1"/>
</dbReference>
<evidence type="ECO:0000256" key="1">
    <source>
        <dbReference type="ARBA" id="ARBA00004370"/>
    </source>
</evidence>